<evidence type="ECO:0000313" key="3">
    <source>
        <dbReference type="Proteomes" id="UP000078340"/>
    </source>
</evidence>
<sequence>MHLNCATGETRRRCRGVRRAFFRCRDADVVQRCASCRAKGRRAGGRRSGQMRSDQIRSGRRGSNRVESSRVECGQVRPVRSREVRSGQVRPGQTKSGAVAGLSWRRNPEPTSKRCWEVGGVFGGRRGHVCAWGGEIKKNKNKKGKGLKKERARDRGERRGIRDNG</sequence>
<comment type="caution">
    <text evidence="2">The sequence shown here is derived from an EMBL/GenBank/DDBJ whole genome shotgun (WGS) entry which is preliminary data.</text>
</comment>
<feature type="compositionally biased region" description="Basic and acidic residues" evidence="1">
    <location>
        <begin position="147"/>
        <end position="165"/>
    </location>
</feature>
<proteinExistence type="predicted"/>
<gene>
    <name evidence="2" type="ORF">VFPFJ_09399</name>
</gene>
<evidence type="ECO:0000256" key="1">
    <source>
        <dbReference type="SAM" id="MobiDB-lite"/>
    </source>
</evidence>
<evidence type="ECO:0000313" key="2">
    <source>
        <dbReference type="EMBL" id="OAQ80946.1"/>
    </source>
</evidence>
<feature type="region of interest" description="Disordered" evidence="1">
    <location>
        <begin position="135"/>
        <end position="165"/>
    </location>
</feature>
<dbReference type="EMBL" id="LSBI01000009">
    <property type="protein sequence ID" value="OAQ80946.1"/>
    <property type="molecule type" value="Genomic_DNA"/>
</dbReference>
<protein>
    <submittedName>
        <fullName evidence="2">Uncharacterized protein</fullName>
    </submittedName>
</protein>
<feature type="region of interest" description="Disordered" evidence="1">
    <location>
        <begin position="41"/>
        <end position="106"/>
    </location>
</feature>
<reference evidence="2 3" key="1">
    <citation type="submission" date="2016-02" db="EMBL/GenBank/DDBJ databases">
        <title>Biosynthesis of antibiotic leucinostatins and their inhibition on Phytophthora in bio-control Purpureocillium lilacinum.</title>
        <authorList>
            <person name="Wang G."/>
            <person name="Liu Z."/>
            <person name="Lin R."/>
            <person name="Li E."/>
            <person name="Mao Z."/>
            <person name="Ling J."/>
            <person name="Yin W."/>
            <person name="Xie B."/>
        </authorList>
    </citation>
    <scope>NUCLEOTIDE SEQUENCE [LARGE SCALE GENOMIC DNA]</scope>
    <source>
        <strain evidence="2">PLFJ-1</strain>
    </source>
</reference>
<dbReference type="AlphaFoldDB" id="A0A179GSN3"/>
<accession>A0A179GSN3</accession>
<dbReference type="Proteomes" id="UP000078340">
    <property type="component" value="Unassembled WGS sequence"/>
</dbReference>
<organism evidence="2 3">
    <name type="scientific">Purpureocillium lilacinum</name>
    <name type="common">Paecilomyces lilacinus</name>
    <dbReference type="NCBI Taxonomy" id="33203"/>
    <lineage>
        <taxon>Eukaryota</taxon>
        <taxon>Fungi</taxon>
        <taxon>Dikarya</taxon>
        <taxon>Ascomycota</taxon>
        <taxon>Pezizomycotina</taxon>
        <taxon>Sordariomycetes</taxon>
        <taxon>Hypocreomycetidae</taxon>
        <taxon>Hypocreales</taxon>
        <taxon>Ophiocordycipitaceae</taxon>
        <taxon>Purpureocillium</taxon>
    </lineage>
</organism>
<name>A0A179GSN3_PURLI</name>